<dbReference type="Proteomes" id="UP000481861">
    <property type="component" value="Unassembled WGS sequence"/>
</dbReference>
<evidence type="ECO:0008006" key="5">
    <source>
        <dbReference type="Google" id="ProtNLM"/>
    </source>
</evidence>
<feature type="region of interest" description="Disordered" evidence="1">
    <location>
        <begin position="328"/>
        <end position="357"/>
    </location>
</feature>
<evidence type="ECO:0000313" key="4">
    <source>
        <dbReference type="Proteomes" id="UP000481861"/>
    </source>
</evidence>
<evidence type="ECO:0000313" key="3">
    <source>
        <dbReference type="EMBL" id="KAF2865043.1"/>
    </source>
</evidence>
<dbReference type="AlphaFoldDB" id="A0A7C8M3Y6"/>
<comment type="caution">
    <text evidence="3">The sequence shown here is derived from an EMBL/GenBank/DDBJ whole genome shotgun (WGS) entry which is preliminary data.</text>
</comment>
<evidence type="ECO:0000256" key="2">
    <source>
        <dbReference type="SAM" id="SignalP"/>
    </source>
</evidence>
<feature type="chain" id="PRO_5028971525" description="Secreted protein" evidence="2">
    <location>
        <begin position="32"/>
        <end position="357"/>
    </location>
</feature>
<name>A0A7C8M3Y6_9PLEO</name>
<keyword evidence="2" id="KW-0732">Signal</keyword>
<dbReference type="EMBL" id="JAADJZ010000037">
    <property type="protein sequence ID" value="KAF2865043.1"/>
    <property type="molecule type" value="Genomic_DNA"/>
</dbReference>
<sequence>MCAGNGYPGSFQPPAALFLLIRWWWLPSSSASSTAFDQMNQESTRLFMSSLLQSSSWTALQLLSSQSVVKAASAYAPSPRVAAAGHGDPGGTDSCFSLTGNLLGERCVIRVPEVICQRLTVLPRFVRALCVTGDVKSRTSCLVSARLSVAEGIHIRGVRPGGSARGCSELFVRTLCAVGRSLHRRQARHTHLADYTLCGSVRGSSQSPVSEGPNLPRSRSLRRWWSLTARCGKLSKLFVEVFMGMIPLDAARSLSSRDLSAAPPTAAPERSKVVRNGRAAAETLSSLKESLVHGPCMTVLMHLRSLCCCGWCVGARALAFKVEARPYGRGRPAEGGNPNTLRRPAHPSPALREPSGT</sequence>
<protein>
    <recommendedName>
        <fullName evidence="5">Secreted protein</fullName>
    </recommendedName>
</protein>
<feature type="signal peptide" evidence="2">
    <location>
        <begin position="1"/>
        <end position="31"/>
    </location>
</feature>
<proteinExistence type="predicted"/>
<accession>A0A7C8M3Y6</accession>
<reference evidence="3 4" key="1">
    <citation type="submission" date="2020-01" db="EMBL/GenBank/DDBJ databases">
        <authorList>
            <consortium name="DOE Joint Genome Institute"/>
            <person name="Haridas S."/>
            <person name="Albert R."/>
            <person name="Binder M."/>
            <person name="Bloem J."/>
            <person name="Labutti K."/>
            <person name="Salamov A."/>
            <person name="Andreopoulos B."/>
            <person name="Baker S.E."/>
            <person name="Barry K."/>
            <person name="Bills G."/>
            <person name="Bluhm B.H."/>
            <person name="Cannon C."/>
            <person name="Castanera R."/>
            <person name="Culley D.E."/>
            <person name="Daum C."/>
            <person name="Ezra D."/>
            <person name="Gonzalez J.B."/>
            <person name="Henrissat B."/>
            <person name="Kuo A."/>
            <person name="Liang C."/>
            <person name="Lipzen A."/>
            <person name="Lutzoni F."/>
            <person name="Magnuson J."/>
            <person name="Mondo S."/>
            <person name="Nolan M."/>
            <person name="Ohm R."/>
            <person name="Pangilinan J."/>
            <person name="Park H.-J.H."/>
            <person name="Ramirez L."/>
            <person name="Alfaro M."/>
            <person name="Sun H."/>
            <person name="Tritt A."/>
            <person name="Yoshinaga Y."/>
            <person name="Zwiers L.-H.L."/>
            <person name="Turgeon B.G."/>
            <person name="Goodwin S.B."/>
            <person name="Spatafora J.W."/>
            <person name="Crous P.W."/>
            <person name="Grigoriev I.V."/>
        </authorList>
    </citation>
    <scope>NUCLEOTIDE SEQUENCE [LARGE SCALE GENOMIC DNA]</scope>
    <source>
        <strain evidence="3 4">CBS 611.86</strain>
    </source>
</reference>
<keyword evidence="4" id="KW-1185">Reference proteome</keyword>
<organism evidence="3 4">
    <name type="scientific">Massariosphaeria phaeospora</name>
    <dbReference type="NCBI Taxonomy" id="100035"/>
    <lineage>
        <taxon>Eukaryota</taxon>
        <taxon>Fungi</taxon>
        <taxon>Dikarya</taxon>
        <taxon>Ascomycota</taxon>
        <taxon>Pezizomycotina</taxon>
        <taxon>Dothideomycetes</taxon>
        <taxon>Pleosporomycetidae</taxon>
        <taxon>Pleosporales</taxon>
        <taxon>Pleosporales incertae sedis</taxon>
        <taxon>Massariosphaeria</taxon>
    </lineage>
</organism>
<gene>
    <name evidence="3" type="ORF">BDV95DRAFT_600054</name>
</gene>
<evidence type="ECO:0000256" key="1">
    <source>
        <dbReference type="SAM" id="MobiDB-lite"/>
    </source>
</evidence>